<dbReference type="CDD" id="cd16280">
    <property type="entry name" value="metallo-hydrolase-like_MBL-fold"/>
    <property type="match status" value="1"/>
</dbReference>
<dbReference type="GO" id="GO:0016787">
    <property type="term" value="F:hydrolase activity"/>
    <property type="evidence" value="ECO:0007669"/>
    <property type="project" value="UniProtKB-KW"/>
</dbReference>
<keyword evidence="3 8" id="KW-0378">Hydrolase</keyword>
<dbReference type="Gene3D" id="3.60.15.10">
    <property type="entry name" value="Ribonuclease Z/Hydroxyacylglutathione hydrolase-like"/>
    <property type="match status" value="1"/>
</dbReference>
<accession>A0A372ZMH7</accession>
<dbReference type="InterPro" id="IPR051453">
    <property type="entry name" value="MBL_Glyoxalase_II"/>
</dbReference>
<evidence type="ECO:0000256" key="4">
    <source>
        <dbReference type="ARBA" id="ARBA00022833"/>
    </source>
</evidence>
<evidence type="ECO:0000313" key="8">
    <source>
        <dbReference type="EMBL" id="RGD56447.1"/>
    </source>
</evidence>
<feature type="region of interest" description="Disordered" evidence="5">
    <location>
        <begin position="338"/>
        <end position="361"/>
    </location>
</feature>
<evidence type="ECO:0000256" key="1">
    <source>
        <dbReference type="ARBA" id="ARBA00001947"/>
    </source>
</evidence>
<evidence type="ECO:0000256" key="6">
    <source>
        <dbReference type="SAM" id="SignalP"/>
    </source>
</evidence>
<evidence type="ECO:0000259" key="7">
    <source>
        <dbReference type="SMART" id="SM00849"/>
    </source>
</evidence>
<dbReference type="PROSITE" id="PS51318">
    <property type="entry name" value="TAT"/>
    <property type="match status" value="1"/>
</dbReference>
<dbReference type="PANTHER" id="PTHR46233">
    <property type="entry name" value="HYDROXYACYLGLUTATHIONE HYDROLASE GLOC"/>
    <property type="match status" value="1"/>
</dbReference>
<dbReference type="EMBL" id="QVIG01000001">
    <property type="protein sequence ID" value="RGD56447.1"/>
    <property type="molecule type" value="Genomic_DNA"/>
</dbReference>
<feature type="signal peptide" evidence="6">
    <location>
        <begin position="1"/>
        <end position="34"/>
    </location>
</feature>
<dbReference type="RefSeq" id="WP_117484869.1">
    <property type="nucleotide sequence ID" value="NZ_QVIG01000001.1"/>
</dbReference>
<dbReference type="PANTHER" id="PTHR46233:SF3">
    <property type="entry name" value="HYDROXYACYLGLUTATHIONE HYDROLASE GLOC"/>
    <property type="match status" value="1"/>
</dbReference>
<evidence type="ECO:0000313" key="9">
    <source>
        <dbReference type="Proteomes" id="UP000263377"/>
    </source>
</evidence>
<feature type="domain" description="Metallo-beta-lactamase" evidence="7">
    <location>
        <begin position="107"/>
        <end position="282"/>
    </location>
</feature>
<feature type="compositionally biased region" description="Low complexity" evidence="5">
    <location>
        <begin position="338"/>
        <end position="352"/>
    </location>
</feature>
<feature type="chain" id="PRO_5039367222" evidence="6">
    <location>
        <begin position="35"/>
        <end position="361"/>
    </location>
</feature>
<dbReference type="AlphaFoldDB" id="A0A372ZMH7"/>
<keyword evidence="2" id="KW-0479">Metal-binding</keyword>
<name>A0A372ZMH7_9ACTN</name>
<proteinExistence type="predicted"/>
<gene>
    <name evidence="8" type="ORF">DR950_00365</name>
</gene>
<reference evidence="8 9" key="1">
    <citation type="submission" date="2018-08" db="EMBL/GenBank/DDBJ databases">
        <title>Diversity &amp; Physiological Properties of Lignin-Decomposing Actinobacteria from Soil.</title>
        <authorList>
            <person name="Roh S.G."/>
            <person name="Kim S.B."/>
        </authorList>
    </citation>
    <scope>NUCLEOTIDE SEQUENCE [LARGE SCALE GENOMIC DNA]</scope>
    <source>
        <strain evidence="8 9">MMS17-GH009</strain>
    </source>
</reference>
<comment type="caution">
    <text evidence="8">The sequence shown here is derived from an EMBL/GenBank/DDBJ whole genome shotgun (WGS) entry which is preliminary data.</text>
</comment>
<keyword evidence="9" id="KW-1185">Reference proteome</keyword>
<protein>
    <submittedName>
        <fullName evidence="8">MBL fold metallo-hydrolase</fullName>
    </submittedName>
</protein>
<comment type="cofactor">
    <cofactor evidence="1">
        <name>Zn(2+)</name>
        <dbReference type="ChEBI" id="CHEBI:29105"/>
    </cofactor>
</comment>
<evidence type="ECO:0000256" key="2">
    <source>
        <dbReference type="ARBA" id="ARBA00022723"/>
    </source>
</evidence>
<dbReference type="GO" id="GO:0046872">
    <property type="term" value="F:metal ion binding"/>
    <property type="evidence" value="ECO:0007669"/>
    <property type="project" value="UniProtKB-KW"/>
</dbReference>
<sequence>MIRPTRRADTDADFTRRRLAQLAVLGLAAGAAPAALPGTASAAVPSSVKASSAGRAHYDRARRLAADDPVLRALVTALTPGSALPPLPAPAPVKLFDNLVLLSAGWVSAMAVLTDDGIVLIDALTSPADAEGVVVPGLRAVGADPAAIRHVVVTHGHADHFGGAQTLADRYGARVHMSPADWDLLARTRPADAPVRDLDIADGAQLTLGGTTIELHHTPGHTPGTVSPVIPVRAGGRYHSAMLWGGLNPPSTVAELRTLLASVHSFRAVMRRTNVEVELSNHPNDHGLERAEQLRRQPPGAANPFLLGGPRTQRYMAVMDAMVRGRIADAEAAEEAGAEAGTGARGARTGAAPHACRGIRA</sequence>
<dbReference type="SMART" id="SM00849">
    <property type="entry name" value="Lactamase_B"/>
    <property type="match status" value="1"/>
</dbReference>
<dbReference type="Pfam" id="PF00753">
    <property type="entry name" value="Lactamase_B"/>
    <property type="match status" value="1"/>
</dbReference>
<dbReference type="SUPFAM" id="SSF56281">
    <property type="entry name" value="Metallo-hydrolase/oxidoreductase"/>
    <property type="match status" value="1"/>
</dbReference>
<dbReference type="InterPro" id="IPR006311">
    <property type="entry name" value="TAT_signal"/>
</dbReference>
<dbReference type="Proteomes" id="UP000263377">
    <property type="component" value="Unassembled WGS sequence"/>
</dbReference>
<dbReference type="InterPro" id="IPR001279">
    <property type="entry name" value="Metallo-B-lactamas"/>
</dbReference>
<keyword evidence="4" id="KW-0862">Zinc</keyword>
<evidence type="ECO:0000256" key="3">
    <source>
        <dbReference type="ARBA" id="ARBA00022801"/>
    </source>
</evidence>
<organism evidence="8 9">
    <name type="scientific">Kitasatospora xanthocidica</name>
    <dbReference type="NCBI Taxonomy" id="83382"/>
    <lineage>
        <taxon>Bacteria</taxon>
        <taxon>Bacillati</taxon>
        <taxon>Actinomycetota</taxon>
        <taxon>Actinomycetes</taxon>
        <taxon>Kitasatosporales</taxon>
        <taxon>Streptomycetaceae</taxon>
        <taxon>Kitasatospora</taxon>
    </lineage>
</organism>
<dbReference type="InterPro" id="IPR036866">
    <property type="entry name" value="RibonucZ/Hydroxyglut_hydro"/>
</dbReference>
<keyword evidence="6" id="KW-0732">Signal</keyword>
<evidence type="ECO:0000256" key="5">
    <source>
        <dbReference type="SAM" id="MobiDB-lite"/>
    </source>
</evidence>